<evidence type="ECO:0008006" key="4">
    <source>
        <dbReference type="Google" id="ProtNLM"/>
    </source>
</evidence>
<feature type="chain" id="PRO_5025693194" description="Malate dehydrogenase" evidence="1">
    <location>
        <begin position="21"/>
        <end position="246"/>
    </location>
</feature>
<accession>A0A6A5K9V7</accession>
<dbReference type="Proteomes" id="UP000800040">
    <property type="component" value="Unassembled WGS sequence"/>
</dbReference>
<evidence type="ECO:0000313" key="3">
    <source>
        <dbReference type="Proteomes" id="UP000800040"/>
    </source>
</evidence>
<organism evidence="2 3">
    <name type="scientific">Decorospora gaudefroyi</name>
    <dbReference type="NCBI Taxonomy" id="184978"/>
    <lineage>
        <taxon>Eukaryota</taxon>
        <taxon>Fungi</taxon>
        <taxon>Dikarya</taxon>
        <taxon>Ascomycota</taxon>
        <taxon>Pezizomycotina</taxon>
        <taxon>Dothideomycetes</taxon>
        <taxon>Pleosporomycetidae</taxon>
        <taxon>Pleosporales</taxon>
        <taxon>Pleosporineae</taxon>
        <taxon>Pleosporaceae</taxon>
        <taxon>Decorospora</taxon>
    </lineage>
</organism>
<evidence type="ECO:0000313" key="2">
    <source>
        <dbReference type="EMBL" id="KAF1833101.1"/>
    </source>
</evidence>
<dbReference type="AlphaFoldDB" id="A0A6A5K9V7"/>
<evidence type="ECO:0000256" key="1">
    <source>
        <dbReference type="SAM" id="SignalP"/>
    </source>
</evidence>
<keyword evidence="3" id="KW-1185">Reference proteome</keyword>
<proteinExistence type="predicted"/>
<dbReference type="OrthoDB" id="1859733at2759"/>
<sequence length="246" mass="25753">MIFPSTLSLLLAFAPTTLLAAPTDTVESIAGLIPRQDIPAGVYQELKKTNALCDLSNVKLPVAPTPLSAPAVGTKLRHIAIGRGTQNYTCATDSASEAPKAVGAVASLFNATCDAARLNVATLGQVTTLALNYAIPTSGEAEKRLSGHHEFTAAGVPLFVLQTDAVNYGRVEVALNEKTPAPPTATLGTNGLGSVPWLKLNATADGDWQYNQVYRVATAGGQAPKTCEGIQGAFTVEYSAQYWFYG</sequence>
<dbReference type="PANTHER" id="PTHR35567:SF1">
    <property type="entry name" value="CONSERVED FUNGAL PROTEIN (AFU_ORTHOLOGUE AFUA_1G14230)"/>
    <property type="match status" value="1"/>
</dbReference>
<dbReference type="Pfam" id="PF11937">
    <property type="entry name" value="DUF3455"/>
    <property type="match status" value="1"/>
</dbReference>
<keyword evidence="1" id="KW-0732">Signal</keyword>
<dbReference type="EMBL" id="ML975325">
    <property type="protein sequence ID" value="KAF1833101.1"/>
    <property type="molecule type" value="Genomic_DNA"/>
</dbReference>
<dbReference type="PANTHER" id="PTHR35567">
    <property type="entry name" value="MALATE DEHYDROGENASE (AFU_ORTHOLOGUE AFUA_2G13800)"/>
    <property type="match status" value="1"/>
</dbReference>
<feature type="signal peptide" evidence="1">
    <location>
        <begin position="1"/>
        <end position="20"/>
    </location>
</feature>
<gene>
    <name evidence="2" type="ORF">BDW02DRAFT_398648</name>
</gene>
<dbReference type="InterPro" id="IPR021851">
    <property type="entry name" value="DUF3455"/>
</dbReference>
<reference evidence="2" key="1">
    <citation type="submission" date="2020-01" db="EMBL/GenBank/DDBJ databases">
        <authorList>
            <consortium name="DOE Joint Genome Institute"/>
            <person name="Haridas S."/>
            <person name="Albert R."/>
            <person name="Binder M."/>
            <person name="Bloem J."/>
            <person name="Labutti K."/>
            <person name="Salamov A."/>
            <person name="Andreopoulos B."/>
            <person name="Baker S.E."/>
            <person name="Barry K."/>
            <person name="Bills G."/>
            <person name="Bluhm B.H."/>
            <person name="Cannon C."/>
            <person name="Castanera R."/>
            <person name="Culley D.E."/>
            <person name="Daum C."/>
            <person name="Ezra D."/>
            <person name="Gonzalez J.B."/>
            <person name="Henrissat B."/>
            <person name="Kuo A."/>
            <person name="Liang C."/>
            <person name="Lipzen A."/>
            <person name="Lutzoni F."/>
            <person name="Magnuson J."/>
            <person name="Mondo S."/>
            <person name="Nolan M."/>
            <person name="Ohm R."/>
            <person name="Pangilinan J."/>
            <person name="Park H.-J."/>
            <person name="Ramirez L."/>
            <person name="Alfaro M."/>
            <person name="Sun H."/>
            <person name="Tritt A."/>
            <person name="Yoshinaga Y."/>
            <person name="Zwiers L.-H."/>
            <person name="Turgeon B.G."/>
            <person name="Goodwin S.B."/>
            <person name="Spatafora J.W."/>
            <person name="Crous P.W."/>
            <person name="Grigoriev I.V."/>
        </authorList>
    </citation>
    <scope>NUCLEOTIDE SEQUENCE</scope>
    <source>
        <strain evidence="2">P77</strain>
    </source>
</reference>
<name>A0A6A5K9V7_9PLEO</name>
<protein>
    <recommendedName>
        <fullName evidence="4">Malate dehydrogenase</fullName>
    </recommendedName>
</protein>